<dbReference type="EMBL" id="CP021435">
    <property type="protein sequence ID" value="ATJ81192.1"/>
    <property type="molecule type" value="Genomic_DNA"/>
</dbReference>
<feature type="signal peptide" evidence="1">
    <location>
        <begin position="1"/>
        <end position="23"/>
    </location>
</feature>
<proteinExistence type="predicted"/>
<feature type="chain" id="PRO_5012064288" description="DUF4426 domain-containing protein" evidence="1">
    <location>
        <begin position="24"/>
        <end position="149"/>
    </location>
</feature>
<dbReference type="AlphaFoldDB" id="A0A291P2T4"/>
<name>A0A291P2T4_9GAMM</name>
<evidence type="ECO:0000259" key="2">
    <source>
        <dbReference type="Pfam" id="PF14467"/>
    </source>
</evidence>
<dbReference type="Proteomes" id="UP000219993">
    <property type="component" value="Chromosome"/>
</dbReference>
<keyword evidence="1" id="KW-0732">Signal</keyword>
<evidence type="ECO:0000313" key="3">
    <source>
        <dbReference type="EMBL" id="ATJ81192.1"/>
    </source>
</evidence>
<dbReference type="Pfam" id="PF14467">
    <property type="entry name" value="DUF4426"/>
    <property type="match status" value="1"/>
</dbReference>
<dbReference type="OrthoDB" id="8563353at2"/>
<dbReference type="KEGG" id="hbe:BEI_0205"/>
<feature type="domain" description="DUF4426" evidence="2">
    <location>
        <begin position="27"/>
        <end position="148"/>
    </location>
</feature>
<keyword evidence="4" id="KW-1185">Reference proteome</keyword>
<reference evidence="3 4" key="1">
    <citation type="journal article" date="2017" name="Sci. Rep.">
        <title>Revealing the Saline Adaptation Strategies of the Halophilic Bacterium Halomonas beimenensis through High-throughput Omics and Transposon Mutagenesis Approaches.</title>
        <authorList>
            <person name="Chen Y.H."/>
            <person name="Lin S.S."/>
            <person name="Shyu Y.T."/>
        </authorList>
    </citation>
    <scope>NUCLEOTIDE SEQUENCE [LARGE SCALE GENOMIC DNA]</scope>
    <source>
        <strain evidence="3 4">NTU-111</strain>
    </source>
</reference>
<evidence type="ECO:0000313" key="4">
    <source>
        <dbReference type="Proteomes" id="UP000219993"/>
    </source>
</evidence>
<evidence type="ECO:0000256" key="1">
    <source>
        <dbReference type="SAM" id="SignalP"/>
    </source>
</evidence>
<protein>
    <recommendedName>
        <fullName evidence="2">DUF4426 domain-containing protein</fullName>
    </recommendedName>
</protein>
<accession>A0A291P2T4</accession>
<dbReference type="InterPro" id="IPR025218">
    <property type="entry name" value="DUF4426"/>
</dbReference>
<sequence length="149" mass="16453">MRIRQLLGGLAAGLLLAAPLAQAQQYEQYGDYQIHYNALNTSFLTPEVATAAGIQRSRAMGMLNVSVLEEQEDGTTRSVNARVDGKVSGLTGQPLSLDFRAVRDGESLYHIATFRIHEGEPMRFELEVSPDPDAPPAEIGFVQRFYIDR</sequence>
<gene>
    <name evidence="3" type="ORF">BEI_0205</name>
</gene>
<dbReference type="RefSeq" id="WP_097787767.1">
    <property type="nucleotide sequence ID" value="NZ_BAAADT010000036.1"/>
</dbReference>
<organism evidence="3 4">
    <name type="scientific">Halomonas beimenensis</name>
    <dbReference type="NCBI Taxonomy" id="475662"/>
    <lineage>
        <taxon>Bacteria</taxon>
        <taxon>Pseudomonadati</taxon>
        <taxon>Pseudomonadota</taxon>
        <taxon>Gammaproteobacteria</taxon>
        <taxon>Oceanospirillales</taxon>
        <taxon>Halomonadaceae</taxon>
        <taxon>Halomonas</taxon>
    </lineage>
</organism>
<dbReference type="Gene3D" id="2.60.40.3340">
    <property type="entry name" value="Domain of unknown function DUF4426"/>
    <property type="match status" value="1"/>
</dbReference>